<dbReference type="Proteomes" id="UP000824469">
    <property type="component" value="Unassembled WGS sequence"/>
</dbReference>
<dbReference type="AlphaFoldDB" id="A0AA38C7C9"/>
<gene>
    <name evidence="1" type="ORF">KI387_040975</name>
</gene>
<proteinExistence type="predicted"/>
<evidence type="ECO:0000313" key="2">
    <source>
        <dbReference type="Proteomes" id="UP000824469"/>
    </source>
</evidence>
<organism evidence="1 2">
    <name type="scientific">Taxus chinensis</name>
    <name type="common">Chinese yew</name>
    <name type="synonym">Taxus wallichiana var. chinensis</name>
    <dbReference type="NCBI Taxonomy" id="29808"/>
    <lineage>
        <taxon>Eukaryota</taxon>
        <taxon>Viridiplantae</taxon>
        <taxon>Streptophyta</taxon>
        <taxon>Embryophyta</taxon>
        <taxon>Tracheophyta</taxon>
        <taxon>Spermatophyta</taxon>
        <taxon>Pinopsida</taxon>
        <taxon>Pinidae</taxon>
        <taxon>Conifers II</taxon>
        <taxon>Cupressales</taxon>
        <taxon>Taxaceae</taxon>
        <taxon>Taxus</taxon>
    </lineage>
</organism>
<accession>A0AA38C7C9</accession>
<sequence>KYAADAEARIGRKEEKFALTALGHLEQRYPNRPVRPKWEQTVRKWDKWDKKV</sequence>
<comment type="caution">
    <text evidence="1">The sequence shown here is derived from an EMBL/GenBank/DDBJ whole genome shotgun (WGS) entry which is preliminary data.</text>
</comment>
<protein>
    <submittedName>
        <fullName evidence="1">Uncharacterized protein</fullName>
    </submittedName>
</protein>
<name>A0AA38C7C9_TAXCH</name>
<dbReference type="EMBL" id="JAHRHJ020000686">
    <property type="protein sequence ID" value="KAH9293821.1"/>
    <property type="molecule type" value="Genomic_DNA"/>
</dbReference>
<evidence type="ECO:0000313" key="1">
    <source>
        <dbReference type="EMBL" id="KAH9293821.1"/>
    </source>
</evidence>
<reference evidence="1 2" key="1">
    <citation type="journal article" date="2021" name="Nat. Plants">
        <title>The Taxus genome provides insights into paclitaxel biosynthesis.</title>
        <authorList>
            <person name="Xiong X."/>
            <person name="Gou J."/>
            <person name="Liao Q."/>
            <person name="Li Y."/>
            <person name="Zhou Q."/>
            <person name="Bi G."/>
            <person name="Li C."/>
            <person name="Du R."/>
            <person name="Wang X."/>
            <person name="Sun T."/>
            <person name="Guo L."/>
            <person name="Liang H."/>
            <person name="Lu P."/>
            <person name="Wu Y."/>
            <person name="Zhang Z."/>
            <person name="Ro D.K."/>
            <person name="Shang Y."/>
            <person name="Huang S."/>
            <person name="Yan J."/>
        </authorList>
    </citation>
    <scope>NUCLEOTIDE SEQUENCE [LARGE SCALE GENOMIC DNA]</scope>
    <source>
        <strain evidence="1">Ta-2019</strain>
    </source>
</reference>
<feature type="non-terminal residue" evidence="1">
    <location>
        <position position="1"/>
    </location>
</feature>
<keyword evidence="2" id="KW-1185">Reference proteome</keyword>